<accession>A0A1S3SZA9</accession>
<gene>
    <name evidence="3" type="primary">LOC123723702</name>
</gene>
<evidence type="ECO:0000313" key="3">
    <source>
        <dbReference type="RefSeq" id="XP_014069684.1"/>
    </source>
</evidence>
<feature type="region of interest" description="Disordered" evidence="1">
    <location>
        <begin position="225"/>
        <end position="253"/>
    </location>
</feature>
<sequence>MRLKPPLDHIWTPLRMLLRCSTSSRPCADRCMLSLLALTELSRTSNSLRGNPLDFTFVTEARQKMEAHKGLWELMFPPPRSKSGGCCSSARCLSGCSILIASLLINKFVVSRAQEKVDERLQQAVSLARTIPSQDAVLQETLLERFIQQLPVLAKLSSPTLKHKHWKIIFKDLSGLLQSLEQRVLALANTSDPFVLVFSAGLAGELVKVHSQTLNTLLQDSKKPFGRVRSTNELTHPGPGQTTSPEGQLGTQG</sequence>
<protein>
    <submittedName>
        <fullName evidence="3">Uncharacterized protein</fullName>
    </submittedName>
</protein>
<evidence type="ECO:0000256" key="1">
    <source>
        <dbReference type="SAM" id="MobiDB-lite"/>
    </source>
</evidence>
<reference evidence="3" key="1">
    <citation type="submission" date="2025-08" db="UniProtKB">
        <authorList>
            <consortium name="RefSeq"/>
        </authorList>
    </citation>
    <scope>IDENTIFICATION</scope>
</reference>
<dbReference type="OrthoDB" id="10537175at2759"/>
<keyword evidence="2" id="KW-1185">Reference proteome</keyword>
<name>A0A1S3SZA9_SALSA</name>
<proteinExistence type="predicted"/>
<dbReference type="Proteomes" id="UP001652741">
    <property type="component" value="Chromosome ssa09"/>
</dbReference>
<dbReference type="AlphaFoldDB" id="A0A1S3SZA9"/>
<dbReference type="RefSeq" id="XP_014069684.1">
    <property type="nucleotide sequence ID" value="XM_014214209.2"/>
</dbReference>
<feature type="compositionally biased region" description="Polar residues" evidence="1">
    <location>
        <begin position="229"/>
        <end position="253"/>
    </location>
</feature>
<organism evidence="2 3">
    <name type="scientific">Salmo salar</name>
    <name type="common">Atlantic salmon</name>
    <dbReference type="NCBI Taxonomy" id="8030"/>
    <lineage>
        <taxon>Eukaryota</taxon>
        <taxon>Metazoa</taxon>
        <taxon>Chordata</taxon>
        <taxon>Craniata</taxon>
        <taxon>Vertebrata</taxon>
        <taxon>Euteleostomi</taxon>
        <taxon>Actinopterygii</taxon>
        <taxon>Neopterygii</taxon>
        <taxon>Teleostei</taxon>
        <taxon>Protacanthopterygii</taxon>
        <taxon>Salmoniformes</taxon>
        <taxon>Salmonidae</taxon>
        <taxon>Salmoninae</taxon>
        <taxon>Salmo</taxon>
    </lineage>
</organism>
<evidence type="ECO:0000313" key="2">
    <source>
        <dbReference type="Proteomes" id="UP001652741"/>
    </source>
</evidence>